<dbReference type="VEuPathDB" id="AmoebaDB:NF0095630"/>
<gene>
    <name evidence="2" type="ORF">FDP41_003042</name>
</gene>
<reference evidence="2 3" key="1">
    <citation type="journal article" date="2019" name="Sci. Rep.">
        <title>Nanopore sequencing improves the draft genome of the human pathogenic amoeba Naegleria fowleri.</title>
        <authorList>
            <person name="Liechti N."/>
            <person name="Schurch N."/>
            <person name="Bruggmann R."/>
            <person name="Wittwer M."/>
        </authorList>
    </citation>
    <scope>NUCLEOTIDE SEQUENCE [LARGE SCALE GENOMIC DNA]</scope>
    <source>
        <strain evidence="2 3">ATCC 30894</strain>
    </source>
</reference>
<dbReference type="EMBL" id="VFQX01000033">
    <property type="protein sequence ID" value="KAF0977720.1"/>
    <property type="molecule type" value="Genomic_DNA"/>
</dbReference>
<organism evidence="2 3">
    <name type="scientific">Naegleria fowleri</name>
    <name type="common">Brain eating amoeba</name>
    <dbReference type="NCBI Taxonomy" id="5763"/>
    <lineage>
        <taxon>Eukaryota</taxon>
        <taxon>Discoba</taxon>
        <taxon>Heterolobosea</taxon>
        <taxon>Tetramitia</taxon>
        <taxon>Eutetramitia</taxon>
        <taxon>Vahlkampfiidae</taxon>
        <taxon>Naegleria</taxon>
    </lineage>
</organism>
<keyword evidence="1" id="KW-1133">Transmembrane helix</keyword>
<feature type="transmembrane region" description="Helical" evidence="1">
    <location>
        <begin position="339"/>
        <end position="364"/>
    </location>
</feature>
<feature type="transmembrane region" description="Helical" evidence="1">
    <location>
        <begin position="409"/>
        <end position="434"/>
    </location>
</feature>
<proteinExistence type="predicted"/>
<name>A0A6A5BVF1_NAEFO</name>
<feature type="transmembrane region" description="Helical" evidence="1">
    <location>
        <begin position="446"/>
        <end position="468"/>
    </location>
</feature>
<dbReference type="VEuPathDB" id="AmoebaDB:FDP41_003042"/>
<dbReference type="OMA" id="ASAIWIY"/>
<comment type="caution">
    <text evidence="2">The sequence shown here is derived from an EMBL/GenBank/DDBJ whole genome shotgun (WGS) entry which is preliminary data.</text>
</comment>
<dbReference type="GeneID" id="68110260"/>
<dbReference type="VEuPathDB" id="AmoebaDB:NfTy_058530"/>
<feature type="transmembrane region" description="Helical" evidence="1">
    <location>
        <begin position="300"/>
        <end position="327"/>
    </location>
</feature>
<evidence type="ECO:0000313" key="3">
    <source>
        <dbReference type="Proteomes" id="UP000444721"/>
    </source>
</evidence>
<feature type="transmembrane region" description="Helical" evidence="1">
    <location>
        <begin position="376"/>
        <end position="397"/>
    </location>
</feature>
<keyword evidence="1" id="KW-0812">Transmembrane</keyword>
<dbReference type="RefSeq" id="XP_044562433.1">
    <property type="nucleotide sequence ID" value="XM_044706303.1"/>
</dbReference>
<feature type="transmembrane region" description="Helical" evidence="1">
    <location>
        <begin position="12"/>
        <end position="29"/>
    </location>
</feature>
<keyword evidence="1" id="KW-0472">Membrane</keyword>
<keyword evidence="3" id="KW-1185">Reference proteome</keyword>
<sequence>MRRYLISDHVSMMKNVLLVGLMMVVMVIIDDDFKGDMKSLIIEARDIHPPSKALIQRSLSSSYLQNIANNEDDHGGVRGSISYSSKFSNCWNVPTYMQNIVDFSQETGREVYIPNDFGCSNVTLWTTFGVPSYFKDLDISGYYSFLMFLNDGESYDLCSRVGYWETKLGLSCNQLLCENNQVDNLRNDVEEVTEKQTSIFDWINYCQYCLKNNNTLRSHRSEFTPSNGGCFPKDNTVNEMINRFPSSITFCGNYEFGIPFIVNNTNVAHSYLKEGYSYLCYCPFDQYFSLKCANNYVNYLVVWVISITLSIIHGVSFVVTFFVTFLPKVTTSFKEKRPFNSITITCVVLCEILLFVAMVFSQWFGTSLAMTILSDVALSLVLLSLFTWVINWFRLILYVKTKKTIPFIIMYLVMAVLFLIAGVAIPILISVIYFNEMPSVNVFFSIYMSVLTFTACVAFVASAIWIYWTMKKVSDINMWNSSVSVSLFL</sequence>
<accession>A0A6A5BVF1</accession>
<protein>
    <submittedName>
        <fullName evidence="2">Uncharacterized protein</fullName>
    </submittedName>
</protein>
<dbReference type="AlphaFoldDB" id="A0A6A5BVF1"/>
<dbReference type="Proteomes" id="UP000444721">
    <property type="component" value="Unassembled WGS sequence"/>
</dbReference>
<dbReference type="OrthoDB" id="10428536at2759"/>
<evidence type="ECO:0000256" key="1">
    <source>
        <dbReference type="SAM" id="Phobius"/>
    </source>
</evidence>
<evidence type="ECO:0000313" key="2">
    <source>
        <dbReference type="EMBL" id="KAF0977720.1"/>
    </source>
</evidence>